<keyword evidence="2" id="KW-1188">Viral release from host cell</keyword>
<comment type="subcellular location">
    <subcellularLocation>
        <location evidence="1">Virion</location>
    </subcellularLocation>
</comment>
<evidence type="ECO:0000256" key="1">
    <source>
        <dbReference type="ARBA" id="ARBA00004328"/>
    </source>
</evidence>
<name>A0ABS5I975_9PROT</name>
<dbReference type="InterPro" id="IPR020991">
    <property type="entry name" value="Connector_podovirus"/>
</dbReference>
<dbReference type="Proteomes" id="UP000680714">
    <property type="component" value="Unassembled WGS sequence"/>
</dbReference>
<organism evidence="4 5">
    <name type="scientific">Magnetospirillum sulfuroxidans</name>
    <dbReference type="NCBI Taxonomy" id="611300"/>
    <lineage>
        <taxon>Bacteria</taxon>
        <taxon>Pseudomonadati</taxon>
        <taxon>Pseudomonadota</taxon>
        <taxon>Alphaproteobacteria</taxon>
        <taxon>Rhodospirillales</taxon>
        <taxon>Rhodospirillaceae</taxon>
        <taxon>Magnetospirillum</taxon>
    </lineage>
</organism>
<proteinExistence type="predicted"/>
<reference evidence="4 5" key="1">
    <citation type="submission" date="2021-04" db="EMBL/GenBank/DDBJ databases">
        <title>Magnetospirillum sulfuroxidans sp. nov., a facultative chemolithoautotrophic sulfur-oxidizing alphaproteobacterium isolated from freshwater sediment and proposals for Paramagetospirillum gen. nov., and Magnetospirillaceae fam. nov.</title>
        <authorList>
            <person name="Koziaeva V."/>
            <person name="Geelhoed J.S."/>
            <person name="Sorokin D.Y."/>
            <person name="Grouzdev D.S."/>
        </authorList>
    </citation>
    <scope>NUCLEOTIDE SEQUENCE [LARGE SCALE GENOMIC DNA]</scope>
    <source>
        <strain evidence="4 5">J10</strain>
    </source>
</reference>
<protein>
    <recommendedName>
        <fullName evidence="6">Bacteriophage head to tail connecting protein</fullName>
    </recommendedName>
</protein>
<gene>
    <name evidence="4" type="ORF">KEC16_03705</name>
</gene>
<keyword evidence="3" id="KW-0231">Viral genome packaging</keyword>
<evidence type="ECO:0000313" key="4">
    <source>
        <dbReference type="EMBL" id="MBR9970816.1"/>
    </source>
</evidence>
<evidence type="ECO:0000256" key="2">
    <source>
        <dbReference type="ARBA" id="ARBA00022612"/>
    </source>
</evidence>
<keyword evidence="5" id="KW-1185">Reference proteome</keyword>
<evidence type="ECO:0000313" key="5">
    <source>
        <dbReference type="Proteomes" id="UP000680714"/>
    </source>
</evidence>
<evidence type="ECO:0000256" key="3">
    <source>
        <dbReference type="ARBA" id="ARBA00023219"/>
    </source>
</evidence>
<sequence>MTATAKGAYKDPILRRFAAAKSRRDRYNALLSDTYALVLPDADVDGNRTEGAKNDVELFEGQGARSLDKRRDRMMGQLYPPFTDRLVSFEFQAQPLDSIPPELRDQAASYLDAAAEVVHDAVTESNFFIEMPQALADVLVSTGALLVNPGDPDIGPPLVFEAIPISSLVPEEGPFGSIETVFLPRSLCRREVAARWPEAEKALWAVDGWDSKLRDDPDGKVDVIEAQLFEPHRRAYRYVVYLAEGEHKLIDRSLSSKAIIVFRMSKATGEVMGRGPAITCRADLKTANVTKELTLKNASIAVTGIWQADDDGVLNPANIELVPGAIIPKAPGSKGLQPLQAAADFNVSQIIQADLNNAVREAIEGPPMPGYDQDRPVAQAFLTAERERAEVEVPKHTRLFYELDIPLWTRVVDILTSDQFKGSRWHIPPVFIGSTKDGVKLELKPRAENPLARIQKQAQWREQIQALTTAIQLFGPEAVAAEVKGANMMRDFLTEAGGIPPKYLLTAQEKQAAAQQQQAAQQAQMAAMATGVQGAAAMAGTDTGTAVLRDVGKMMGGANG</sequence>
<dbReference type="RefSeq" id="WP_211546271.1">
    <property type="nucleotide sequence ID" value="NZ_JAGTUF010000001.1"/>
</dbReference>
<dbReference type="Pfam" id="PF12236">
    <property type="entry name" value="Head-tail_con"/>
    <property type="match status" value="1"/>
</dbReference>
<dbReference type="EMBL" id="JAGTUF010000001">
    <property type="protein sequence ID" value="MBR9970816.1"/>
    <property type="molecule type" value="Genomic_DNA"/>
</dbReference>
<accession>A0ABS5I975</accession>
<comment type="caution">
    <text evidence="4">The sequence shown here is derived from an EMBL/GenBank/DDBJ whole genome shotgun (WGS) entry which is preliminary data.</text>
</comment>
<evidence type="ECO:0008006" key="6">
    <source>
        <dbReference type="Google" id="ProtNLM"/>
    </source>
</evidence>